<evidence type="ECO:0000313" key="3">
    <source>
        <dbReference type="Proteomes" id="UP000324222"/>
    </source>
</evidence>
<keyword evidence="3" id="KW-1185">Reference proteome</keyword>
<feature type="region of interest" description="Disordered" evidence="1">
    <location>
        <begin position="132"/>
        <end position="170"/>
    </location>
</feature>
<protein>
    <submittedName>
        <fullName evidence="2">Uncharacterized protein</fullName>
    </submittedName>
</protein>
<organism evidence="2 3">
    <name type="scientific">Portunus trituberculatus</name>
    <name type="common">Swimming crab</name>
    <name type="synonym">Neptunus trituberculatus</name>
    <dbReference type="NCBI Taxonomy" id="210409"/>
    <lineage>
        <taxon>Eukaryota</taxon>
        <taxon>Metazoa</taxon>
        <taxon>Ecdysozoa</taxon>
        <taxon>Arthropoda</taxon>
        <taxon>Crustacea</taxon>
        <taxon>Multicrustacea</taxon>
        <taxon>Malacostraca</taxon>
        <taxon>Eumalacostraca</taxon>
        <taxon>Eucarida</taxon>
        <taxon>Decapoda</taxon>
        <taxon>Pleocyemata</taxon>
        <taxon>Brachyura</taxon>
        <taxon>Eubrachyura</taxon>
        <taxon>Portunoidea</taxon>
        <taxon>Portunidae</taxon>
        <taxon>Portuninae</taxon>
        <taxon>Portunus</taxon>
    </lineage>
</organism>
<evidence type="ECO:0000256" key="1">
    <source>
        <dbReference type="SAM" id="MobiDB-lite"/>
    </source>
</evidence>
<reference evidence="2 3" key="1">
    <citation type="submission" date="2019-05" db="EMBL/GenBank/DDBJ databases">
        <title>Another draft genome of Portunus trituberculatus and its Hox gene families provides insights of decapod evolution.</title>
        <authorList>
            <person name="Jeong J.-H."/>
            <person name="Song I."/>
            <person name="Kim S."/>
            <person name="Choi T."/>
            <person name="Kim D."/>
            <person name="Ryu S."/>
            <person name="Kim W."/>
        </authorList>
    </citation>
    <scope>NUCLEOTIDE SEQUENCE [LARGE SCALE GENOMIC DNA]</scope>
    <source>
        <tissue evidence="2">Muscle</tissue>
    </source>
</reference>
<comment type="caution">
    <text evidence="2">The sequence shown here is derived from an EMBL/GenBank/DDBJ whole genome shotgun (WGS) entry which is preliminary data.</text>
</comment>
<gene>
    <name evidence="2" type="ORF">E2C01_016433</name>
</gene>
<sequence length="198" mass="21473">MTAKLCGEKRSLLSSMNHSTRTPSFHRYFYHVHRYIPFAHHHHHIPSAATTTVTIITTITNGVTSLPATITIDTIPLPLDPRCAVPPNDKLSHFPRPYSGMLIRGVKEGGERVKSKSIRRLVPVLVPAPPLTHLAPPRPSSGGPSTPSAPVYSGSSFHHSSPPLPSFSLRAPHLANQPAILPFPSQASRAIAYTPSTK</sequence>
<dbReference type="AlphaFoldDB" id="A0A5B7DQK0"/>
<feature type="compositionally biased region" description="Low complexity" evidence="1">
    <location>
        <begin position="132"/>
        <end position="169"/>
    </location>
</feature>
<accession>A0A5B7DQK0</accession>
<name>A0A5B7DQK0_PORTR</name>
<dbReference type="Proteomes" id="UP000324222">
    <property type="component" value="Unassembled WGS sequence"/>
</dbReference>
<dbReference type="EMBL" id="VSRR010001201">
    <property type="protein sequence ID" value="MPC23389.1"/>
    <property type="molecule type" value="Genomic_DNA"/>
</dbReference>
<evidence type="ECO:0000313" key="2">
    <source>
        <dbReference type="EMBL" id="MPC23389.1"/>
    </source>
</evidence>
<proteinExistence type="predicted"/>